<dbReference type="InterPro" id="IPR011123">
    <property type="entry name" value="Y_Y_Y"/>
</dbReference>
<dbReference type="SUPFAM" id="SSF47384">
    <property type="entry name" value="Homodimeric domain of signal transducing histidine kinase"/>
    <property type="match status" value="1"/>
</dbReference>
<evidence type="ECO:0000256" key="12">
    <source>
        <dbReference type="PROSITE-ProRule" id="PRU00169"/>
    </source>
</evidence>
<dbReference type="PROSITE" id="PS00041">
    <property type="entry name" value="HTH_ARAC_FAMILY_1"/>
    <property type="match status" value="1"/>
</dbReference>
<dbReference type="InterPro" id="IPR004358">
    <property type="entry name" value="Sig_transdc_His_kin-like_C"/>
</dbReference>
<keyword evidence="18" id="KW-1185">Reference proteome</keyword>
<sequence length="1366" mass="154681">MRSSGSIFLKVFLWQVLILFSGSLFAQYQQRFERLTSNSGLSQNTVVKIIQDKKGFLWFATADGLSRYDGYNFKVFKSDPSNPKSLSGSDIFSVAEDEQGNLWVGTRGAGLNKIISKTGEIIRLGKGYNGADWSNLSVSSIASLGGNKICVAYPELGTIVYDILSNQVIAEESYIKDANVKNVARVIKHSNGSVWVGTTDGRLIALIGKKSSIPFDLGPNKTKLGFRIRVIYELSNGNLLVGTEGGGVFEFNPQKQWIKRVFYNSVEPKSRDNNVTSITKDANSNLWLGTDNGIFILNKEQFGKYKYIPSNPDVEKGISSYSVTSLFTDNNSNVWIGTWEAGLNINYFQQPRFSVFRYKPNTLQGLLSNKVTTLTVNDEQGVWVGSNFGISYFNYKSGKIEHILNSSSTNKLGTTNDFDVNLNYADPKTKSIWIGVWQKGLMEITAQKKKVEYPYLLDNYSKNLSAICGDGDRILLGTSGIGLIAFDLKTKKYYTPYPELGLKNLAGKNITKVFVEDHQKIWIGTSGAGLYIYDILKNKLEILEKNNSPNSLRYNFITGIYKDSKKRMWILTNGGGLHLYNGEGKGFRLFTESDGLASNTPRSILEDSKGFLWVTTNGGISKIDGNTFKIINFDESDGLQGKEFLINSFAKNSKDWLFFGGVNGLNFIKADSLRMKLEVPSISVTSLRIFNKLVSPQDENSPLKVDILYTDHLTLKPEHSVFSLEFAALEYQRPKNNRYAYYLEGFEKDWNYTGTQRTATYTNLSPGDYIFKVKATNSDGVWGEKYFELPITVLPPWYKTWWAYILYVLALAAGFYVFIREIKIRERFKTDLRLKEIEKERIKELEQVKTHFFTNISHELRTPLTLIISPLEKYFLKSTSISTEQKSRISSIHQNAKKLLQLINQLLDLSKIESGKQNPVIAKNDLIQQLDAIISGFESYAVQKNIVLKWKPPVKSLLVWYDSDILEKCISNLLSNAFKYTTEEGQIGVSLHIEYGPEKVPSKVIIEVIDTGKGISSNHLPHIFDRFYQIPDDISIMGTGVGLSLCKELVELHRGKIAVQSTLGEGSTFTIELPVHEISFEKEWFIKSEELKNVQLVASILPTKPNLTSDKQVMLVVDDHSELRSFVVDIFSKKFQVIQAESGEEAMELALETIPDVIITDWMMPGMSGVNLCKALRNNHKTSHIPMIILTSKSSQESQIEGMQSGADDFISKPFNSEILEIRVNKLLEAKERMRMKWQQTLFQEGLQKEQNLPVFEDEFLKKITQFVIENMSNPELNLDDLEKGMDMSKMQLYRKLKNITSFSGNEFIRSIRLKESKDLLQTGEFNISEVAYKVGFNDPGYFTRAFKKQFGKSPKEFIQTINNEN</sequence>
<keyword evidence="10" id="KW-0238">DNA-binding</keyword>
<dbReference type="EMBL" id="SACY01000001">
    <property type="protein sequence ID" value="RVU26913.1"/>
    <property type="molecule type" value="Genomic_DNA"/>
</dbReference>
<dbReference type="Gene3D" id="3.30.565.10">
    <property type="entry name" value="Histidine kinase-like ATPase, C-terminal domain"/>
    <property type="match status" value="1"/>
</dbReference>
<dbReference type="InterPro" id="IPR013783">
    <property type="entry name" value="Ig-like_fold"/>
</dbReference>
<dbReference type="Pfam" id="PF07494">
    <property type="entry name" value="Reg_prop"/>
    <property type="match status" value="6"/>
</dbReference>
<dbReference type="InterPro" id="IPR011006">
    <property type="entry name" value="CheY-like_superfamily"/>
</dbReference>
<evidence type="ECO:0000259" key="16">
    <source>
        <dbReference type="PROSITE" id="PS50110"/>
    </source>
</evidence>
<dbReference type="InterPro" id="IPR005467">
    <property type="entry name" value="His_kinase_dom"/>
</dbReference>
<dbReference type="FunFam" id="2.60.40.10:FF:000791">
    <property type="entry name" value="Two-component system sensor histidine kinase/response regulator"/>
    <property type="match status" value="1"/>
</dbReference>
<evidence type="ECO:0000256" key="3">
    <source>
        <dbReference type="ARBA" id="ARBA00022553"/>
    </source>
</evidence>
<dbReference type="InterPro" id="IPR003661">
    <property type="entry name" value="HisK_dim/P_dom"/>
</dbReference>
<dbReference type="Pfam" id="PF02518">
    <property type="entry name" value="HATPase_c"/>
    <property type="match status" value="1"/>
</dbReference>
<dbReference type="SUPFAM" id="SSF46689">
    <property type="entry name" value="Homeodomain-like"/>
    <property type="match status" value="1"/>
</dbReference>
<feature type="domain" description="HTH araC/xylS-type" evidence="14">
    <location>
        <begin position="1262"/>
        <end position="1361"/>
    </location>
</feature>
<evidence type="ECO:0000313" key="18">
    <source>
        <dbReference type="Proteomes" id="UP000282832"/>
    </source>
</evidence>
<evidence type="ECO:0000256" key="2">
    <source>
        <dbReference type="ARBA" id="ARBA00012438"/>
    </source>
</evidence>
<evidence type="ECO:0000256" key="1">
    <source>
        <dbReference type="ARBA" id="ARBA00000085"/>
    </source>
</evidence>
<comment type="caution">
    <text evidence="17">The sequence shown here is derived from an EMBL/GenBank/DDBJ whole genome shotgun (WGS) entry which is preliminary data.</text>
</comment>
<dbReference type="InterPro" id="IPR009057">
    <property type="entry name" value="Homeodomain-like_sf"/>
</dbReference>
<dbReference type="Pfam" id="PF07495">
    <property type="entry name" value="Y_Y_Y"/>
    <property type="match status" value="1"/>
</dbReference>
<feature type="modified residue" description="4-aspartylphosphate" evidence="12">
    <location>
        <position position="1161"/>
    </location>
</feature>
<keyword evidence="13" id="KW-1133">Transmembrane helix</keyword>
<dbReference type="Gene3D" id="2.60.40.10">
    <property type="entry name" value="Immunoglobulins"/>
    <property type="match status" value="1"/>
</dbReference>
<dbReference type="RefSeq" id="WP_127802464.1">
    <property type="nucleotide sequence ID" value="NZ_SACY01000001.1"/>
</dbReference>
<dbReference type="InterPro" id="IPR018060">
    <property type="entry name" value="HTH_AraC"/>
</dbReference>
<evidence type="ECO:0000259" key="15">
    <source>
        <dbReference type="PROSITE" id="PS50109"/>
    </source>
</evidence>
<dbReference type="CDD" id="cd17574">
    <property type="entry name" value="REC_OmpR"/>
    <property type="match status" value="1"/>
</dbReference>
<dbReference type="CDD" id="cd00082">
    <property type="entry name" value="HisKA"/>
    <property type="match status" value="1"/>
</dbReference>
<dbReference type="PRINTS" id="PR00344">
    <property type="entry name" value="BCTRLSENSOR"/>
</dbReference>
<dbReference type="OrthoDB" id="9797097at2"/>
<feature type="domain" description="Response regulatory" evidence="16">
    <location>
        <begin position="1113"/>
        <end position="1228"/>
    </location>
</feature>
<keyword evidence="8" id="KW-0902">Two-component regulatory system</keyword>
<evidence type="ECO:0000256" key="8">
    <source>
        <dbReference type="ARBA" id="ARBA00023012"/>
    </source>
</evidence>
<dbReference type="Gene3D" id="1.10.287.130">
    <property type="match status" value="1"/>
</dbReference>
<gene>
    <name evidence="17" type="ORF">EOJ36_02645</name>
</gene>
<keyword evidence="6 17" id="KW-0418">Kinase</keyword>
<dbReference type="SMART" id="SM00448">
    <property type="entry name" value="REC"/>
    <property type="match status" value="1"/>
</dbReference>
<evidence type="ECO:0000256" key="11">
    <source>
        <dbReference type="ARBA" id="ARBA00023163"/>
    </source>
</evidence>
<evidence type="ECO:0000256" key="7">
    <source>
        <dbReference type="ARBA" id="ARBA00022840"/>
    </source>
</evidence>
<comment type="catalytic activity">
    <reaction evidence="1">
        <text>ATP + protein L-histidine = ADP + protein N-phospho-L-histidine.</text>
        <dbReference type="EC" id="2.7.13.3"/>
    </reaction>
</comment>
<proteinExistence type="predicted"/>
<keyword evidence="5" id="KW-0547">Nucleotide-binding</keyword>
<dbReference type="GO" id="GO:0000155">
    <property type="term" value="F:phosphorelay sensor kinase activity"/>
    <property type="evidence" value="ECO:0007669"/>
    <property type="project" value="InterPro"/>
</dbReference>
<dbReference type="InterPro" id="IPR015943">
    <property type="entry name" value="WD40/YVTN_repeat-like_dom_sf"/>
</dbReference>
<dbReference type="PROSITE" id="PS50109">
    <property type="entry name" value="HIS_KIN"/>
    <property type="match status" value="1"/>
</dbReference>
<dbReference type="InterPro" id="IPR001789">
    <property type="entry name" value="Sig_transdc_resp-reg_receiver"/>
</dbReference>
<dbReference type="SMART" id="SM00387">
    <property type="entry name" value="HATPase_c"/>
    <property type="match status" value="1"/>
</dbReference>
<dbReference type="InterPro" id="IPR036890">
    <property type="entry name" value="HATPase_C_sf"/>
</dbReference>
<dbReference type="Gene3D" id="2.130.10.10">
    <property type="entry name" value="YVTN repeat-like/Quinoprotein amine dehydrogenase"/>
    <property type="match status" value="2"/>
</dbReference>
<dbReference type="InterPro" id="IPR003594">
    <property type="entry name" value="HATPase_dom"/>
</dbReference>
<dbReference type="Proteomes" id="UP000282832">
    <property type="component" value="Unassembled WGS sequence"/>
</dbReference>
<dbReference type="GO" id="GO:0005524">
    <property type="term" value="F:ATP binding"/>
    <property type="evidence" value="ECO:0007669"/>
    <property type="project" value="UniProtKB-KW"/>
</dbReference>
<keyword evidence="4" id="KW-0808">Transferase</keyword>
<dbReference type="SUPFAM" id="SSF63829">
    <property type="entry name" value="Calcium-dependent phosphotriesterase"/>
    <property type="match status" value="3"/>
</dbReference>
<dbReference type="FunFam" id="1.10.287.130:FF:000045">
    <property type="entry name" value="Two-component system sensor histidine kinase/response regulator"/>
    <property type="match status" value="1"/>
</dbReference>
<dbReference type="Gene3D" id="3.40.50.2300">
    <property type="match status" value="1"/>
</dbReference>
<dbReference type="CDD" id="cd00146">
    <property type="entry name" value="PKD"/>
    <property type="match status" value="1"/>
</dbReference>
<evidence type="ECO:0000256" key="10">
    <source>
        <dbReference type="ARBA" id="ARBA00023125"/>
    </source>
</evidence>
<dbReference type="Pfam" id="PF00072">
    <property type="entry name" value="Response_reg"/>
    <property type="match status" value="1"/>
</dbReference>
<dbReference type="GO" id="GO:0003700">
    <property type="term" value="F:DNA-binding transcription factor activity"/>
    <property type="evidence" value="ECO:0007669"/>
    <property type="project" value="InterPro"/>
</dbReference>
<evidence type="ECO:0000256" key="5">
    <source>
        <dbReference type="ARBA" id="ARBA00022741"/>
    </source>
</evidence>
<dbReference type="PROSITE" id="PS01124">
    <property type="entry name" value="HTH_ARAC_FAMILY_2"/>
    <property type="match status" value="1"/>
</dbReference>
<dbReference type="InterPro" id="IPR018062">
    <property type="entry name" value="HTH_AraC-typ_CS"/>
</dbReference>
<keyword evidence="9" id="KW-0805">Transcription regulation</keyword>
<dbReference type="SUPFAM" id="SSF52172">
    <property type="entry name" value="CheY-like"/>
    <property type="match status" value="1"/>
</dbReference>
<dbReference type="InterPro" id="IPR036097">
    <property type="entry name" value="HisK_dim/P_sf"/>
</dbReference>
<dbReference type="Gene3D" id="1.10.10.60">
    <property type="entry name" value="Homeodomain-like"/>
    <property type="match status" value="1"/>
</dbReference>
<evidence type="ECO:0000256" key="13">
    <source>
        <dbReference type="SAM" id="Phobius"/>
    </source>
</evidence>
<organism evidence="17 18">
    <name type="scientific">Sandaracinomonas limnophila</name>
    <dbReference type="NCBI Taxonomy" id="1862386"/>
    <lineage>
        <taxon>Bacteria</taxon>
        <taxon>Pseudomonadati</taxon>
        <taxon>Bacteroidota</taxon>
        <taxon>Cytophagia</taxon>
        <taxon>Cytophagales</taxon>
        <taxon>Flectobacillaceae</taxon>
        <taxon>Sandaracinomonas</taxon>
    </lineage>
</organism>
<dbReference type="PANTHER" id="PTHR43547">
    <property type="entry name" value="TWO-COMPONENT HISTIDINE KINASE"/>
    <property type="match status" value="1"/>
</dbReference>
<dbReference type="PROSITE" id="PS50110">
    <property type="entry name" value="RESPONSE_REGULATORY"/>
    <property type="match status" value="1"/>
</dbReference>
<dbReference type="FunFam" id="3.30.565.10:FF:000037">
    <property type="entry name" value="Hybrid sensor histidine kinase/response regulator"/>
    <property type="match status" value="1"/>
</dbReference>
<reference evidence="17 18" key="1">
    <citation type="submission" date="2019-01" db="EMBL/GenBank/DDBJ databases">
        <authorList>
            <person name="Chen W.-M."/>
        </authorList>
    </citation>
    <scope>NUCLEOTIDE SEQUENCE [LARGE SCALE GENOMIC DNA]</scope>
    <source>
        <strain evidence="17 18">FSY-15</strain>
    </source>
</reference>
<dbReference type="GO" id="GO:0043565">
    <property type="term" value="F:sequence-specific DNA binding"/>
    <property type="evidence" value="ECO:0007669"/>
    <property type="project" value="InterPro"/>
</dbReference>
<dbReference type="Pfam" id="PF12833">
    <property type="entry name" value="HTH_18"/>
    <property type="match status" value="1"/>
</dbReference>
<dbReference type="EC" id="2.7.13.3" evidence="2"/>
<feature type="transmembrane region" description="Helical" evidence="13">
    <location>
        <begin position="801"/>
        <end position="819"/>
    </location>
</feature>
<accession>A0A437PXE4</accession>
<dbReference type="SMART" id="SM00342">
    <property type="entry name" value="HTH_ARAC"/>
    <property type="match status" value="1"/>
</dbReference>
<dbReference type="Pfam" id="PF00512">
    <property type="entry name" value="HisKA"/>
    <property type="match status" value="1"/>
</dbReference>
<keyword evidence="11" id="KW-0804">Transcription</keyword>
<keyword evidence="13" id="KW-0812">Transmembrane</keyword>
<keyword evidence="13" id="KW-0472">Membrane</keyword>
<evidence type="ECO:0000256" key="4">
    <source>
        <dbReference type="ARBA" id="ARBA00022679"/>
    </source>
</evidence>
<keyword evidence="7" id="KW-0067">ATP-binding</keyword>
<protein>
    <recommendedName>
        <fullName evidence="2">histidine kinase</fullName>
        <ecNumber evidence="2">2.7.13.3</ecNumber>
    </recommendedName>
</protein>
<keyword evidence="3 12" id="KW-0597">Phosphoprotein</keyword>
<name>A0A437PXE4_9BACT</name>
<dbReference type="SUPFAM" id="SSF55874">
    <property type="entry name" value="ATPase domain of HSP90 chaperone/DNA topoisomerase II/histidine kinase"/>
    <property type="match status" value="1"/>
</dbReference>
<dbReference type="PANTHER" id="PTHR43547:SF2">
    <property type="entry name" value="HYBRID SIGNAL TRANSDUCTION HISTIDINE KINASE C"/>
    <property type="match status" value="1"/>
</dbReference>
<evidence type="ECO:0000259" key="14">
    <source>
        <dbReference type="PROSITE" id="PS01124"/>
    </source>
</evidence>
<feature type="domain" description="Histidine kinase" evidence="15">
    <location>
        <begin position="855"/>
        <end position="1077"/>
    </location>
</feature>
<evidence type="ECO:0000313" key="17">
    <source>
        <dbReference type="EMBL" id="RVU26913.1"/>
    </source>
</evidence>
<dbReference type="SMART" id="SM00388">
    <property type="entry name" value="HisKA"/>
    <property type="match status" value="1"/>
</dbReference>
<evidence type="ECO:0000256" key="9">
    <source>
        <dbReference type="ARBA" id="ARBA00023015"/>
    </source>
</evidence>
<dbReference type="InterPro" id="IPR011110">
    <property type="entry name" value="Reg_prop"/>
</dbReference>
<evidence type="ECO:0000256" key="6">
    <source>
        <dbReference type="ARBA" id="ARBA00022777"/>
    </source>
</evidence>